<gene>
    <name evidence="9" type="ORF">C7449_103423</name>
</gene>
<dbReference type="NCBIfam" id="TIGR02937">
    <property type="entry name" value="sigma70-ECF"/>
    <property type="match status" value="1"/>
</dbReference>
<dbReference type="PRINTS" id="PR00046">
    <property type="entry name" value="SIGMA70FCT"/>
</dbReference>
<dbReference type="NCBIfam" id="NF005143">
    <property type="entry name" value="PRK06596.1"/>
    <property type="match status" value="1"/>
</dbReference>
<proteinExistence type="inferred from homology"/>
<dbReference type="NCBIfam" id="NF005693">
    <property type="entry name" value="PRK07500.1"/>
    <property type="match status" value="1"/>
</dbReference>
<keyword evidence="5 6" id="KW-0804">Transcription</keyword>
<dbReference type="SUPFAM" id="SSF88946">
    <property type="entry name" value="Sigma2 domain of RNA polymerase sigma factors"/>
    <property type="match status" value="1"/>
</dbReference>
<name>A0A2T5BBQ0_MYCDI</name>
<feature type="domain" description="RNA polymerase sigma-70" evidence="7">
    <location>
        <begin position="122"/>
        <end position="135"/>
    </location>
</feature>
<evidence type="ECO:0000313" key="10">
    <source>
        <dbReference type="Proteomes" id="UP000241247"/>
    </source>
</evidence>
<dbReference type="InterPro" id="IPR050813">
    <property type="entry name" value="Sigma-70_Factor"/>
</dbReference>
<evidence type="ECO:0000256" key="4">
    <source>
        <dbReference type="ARBA" id="ARBA00023125"/>
    </source>
</evidence>
<reference evidence="9 10" key="1">
    <citation type="submission" date="2018-04" db="EMBL/GenBank/DDBJ databases">
        <title>Genomic Encyclopedia of Type Strains, Phase IV (KMG-IV): sequencing the most valuable type-strain genomes for metagenomic binning, comparative biology and taxonomic classification.</title>
        <authorList>
            <person name="Goeker M."/>
        </authorList>
    </citation>
    <scope>NUCLEOTIDE SEQUENCE [LARGE SCALE GENOMIC DNA]</scope>
    <source>
        <strain evidence="9 10">DSM 7138</strain>
    </source>
</reference>
<keyword evidence="2 6" id="KW-0805">Transcription regulation</keyword>
<dbReference type="PROSITE" id="PS00716">
    <property type="entry name" value="SIGMA70_2"/>
    <property type="match status" value="1"/>
</dbReference>
<evidence type="ECO:0000259" key="7">
    <source>
        <dbReference type="PROSITE" id="PS00715"/>
    </source>
</evidence>
<dbReference type="Pfam" id="PF04542">
    <property type="entry name" value="Sigma70_r2"/>
    <property type="match status" value="1"/>
</dbReference>
<evidence type="ECO:0000256" key="1">
    <source>
        <dbReference type="ARBA" id="ARBA00007788"/>
    </source>
</evidence>
<dbReference type="CDD" id="cd06171">
    <property type="entry name" value="Sigma70_r4"/>
    <property type="match status" value="1"/>
</dbReference>
<dbReference type="InterPro" id="IPR000943">
    <property type="entry name" value="RNA_pol_sigma70"/>
</dbReference>
<dbReference type="InterPro" id="IPR013324">
    <property type="entry name" value="RNA_pol_sigma_r3/r4-like"/>
</dbReference>
<evidence type="ECO:0000256" key="5">
    <source>
        <dbReference type="ARBA" id="ARBA00023163"/>
    </source>
</evidence>
<dbReference type="EMBL" id="PZZZ01000003">
    <property type="protein sequence ID" value="PTM96405.1"/>
    <property type="molecule type" value="Genomic_DNA"/>
</dbReference>
<dbReference type="InterPro" id="IPR014284">
    <property type="entry name" value="RNA_pol_sigma-70_dom"/>
</dbReference>
<dbReference type="InterPro" id="IPR007627">
    <property type="entry name" value="RNA_pol_sigma70_r2"/>
</dbReference>
<keyword evidence="10" id="KW-1185">Reference proteome</keyword>
<organism evidence="9 10">
    <name type="scientific">Mycoplana dimorpha</name>
    <dbReference type="NCBI Taxonomy" id="28320"/>
    <lineage>
        <taxon>Bacteria</taxon>
        <taxon>Pseudomonadati</taxon>
        <taxon>Pseudomonadota</taxon>
        <taxon>Alphaproteobacteria</taxon>
        <taxon>Hyphomicrobiales</taxon>
        <taxon>Rhizobiaceae</taxon>
        <taxon>Mycoplana</taxon>
    </lineage>
</organism>
<dbReference type="InterPro" id="IPR013325">
    <property type="entry name" value="RNA_pol_sigma_r2"/>
</dbReference>
<evidence type="ECO:0000256" key="3">
    <source>
        <dbReference type="ARBA" id="ARBA00023082"/>
    </source>
</evidence>
<accession>A0A2T5BBQ0</accession>
<feature type="domain" description="RNA polymerase sigma-70" evidence="8">
    <location>
        <begin position="299"/>
        <end position="325"/>
    </location>
</feature>
<evidence type="ECO:0000256" key="2">
    <source>
        <dbReference type="ARBA" id="ARBA00023015"/>
    </source>
</evidence>
<dbReference type="PANTHER" id="PTHR30376:SF3">
    <property type="entry name" value="RNA POLYMERASE SIGMA FACTOR RPOH"/>
    <property type="match status" value="1"/>
</dbReference>
<comment type="function">
    <text evidence="6">Sigma factors are initiation factors that promote the attachment of RNA polymerase to specific initiation sites and are then released.</text>
</comment>
<dbReference type="Proteomes" id="UP000241247">
    <property type="component" value="Unassembled WGS sequence"/>
</dbReference>
<keyword evidence="4 6" id="KW-0238">DNA-binding</keyword>
<comment type="similarity">
    <text evidence="1 6">Belongs to the sigma-70 factor family.</text>
</comment>
<dbReference type="Gene3D" id="1.20.120.1810">
    <property type="match status" value="1"/>
</dbReference>
<evidence type="ECO:0000313" key="9">
    <source>
        <dbReference type="EMBL" id="PTM96405.1"/>
    </source>
</evidence>
<dbReference type="AlphaFoldDB" id="A0A2T5BBQ0"/>
<evidence type="ECO:0000259" key="8">
    <source>
        <dbReference type="PROSITE" id="PS00716"/>
    </source>
</evidence>
<dbReference type="PANTHER" id="PTHR30376">
    <property type="entry name" value="SIGMA FACTOR RPOH HEAT SHOCK RELATED"/>
    <property type="match status" value="1"/>
</dbReference>
<evidence type="ECO:0000256" key="6">
    <source>
        <dbReference type="RuleBase" id="RU362124"/>
    </source>
</evidence>
<keyword evidence="3 6" id="KW-0731">Sigma factor</keyword>
<dbReference type="GO" id="GO:0016987">
    <property type="term" value="F:sigma factor activity"/>
    <property type="evidence" value="ECO:0007669"/>
    <property type="project" value="UniProtKB-KW"/>
</dbReference>
<comment type="caution">
    <text evidence="9">The sequence shown here is derived from an EMBL/GenBank/DDBJ whole genome shotgun (WGS) entry which is preliminary data.</text>
</comment>
<dbReference type="Pfam" id="PF04545">
    <property type="entry name" value="Sigma70_r4"/>
    <property type="match status" value="1"/>
</dbReference>
<sequence length="337" mass="37969">MPAMAIVGRRSGGLVFRGRNAMHSAKAAQKHACQVNTLAPFGQGSFQSRLREMPMASTTADRRMIKIAMSAPYLDRDEEQALALAWRKKNDQEARNRIAMAHMRLVIALGSRFRNFGLPFNDLLQEGYIGLLEAAARFEPEREVRFSTYATWWIRASIQDYVLRNWSIVRGGTSSAQKALFFNLRRLRARIARGDNHLTSETIYREIATALKVSTADVRNMDARLAASDVSLQAPVGGDETGASHIDFLASDAPLPDEEVTEMIDGERRREWLHRALTRLNERERKIIRARRLADSSSTLEELGADLGISKERVRQIENRAMEKLRIALCEASPAFA</sequence>
<dbReference type="InterPro" id="IPR007630">
    <property type="entry name" value="RNA_pol_sigma70_r4"/>
</dbReference>
<dbReference type="SUPFAM" id="SSF88659">
    <property type="entry name" value="Sigma3 and sigma4 domains of RNA polymerase sigma factors"/>
    <property type="match status" value="1"/>
</dbReference>
<dbReference type="GO" id="GO:0006352">
    <property type="term" value="P:DNA-templated transcription initiation"/>
    <property type="evidence" value="ECO:0007669"/>
    <property type="project" value="InterPro"/>
</dbReference>
<dbReference type="PROSITE" id="PS00715">
    <property type="entry name" value="SIGMA70_1"/>
    <property type="match status" value="1"/>
</dbReference>
<dbReference type="Gene3D" id="1.20.140.160">
    <property type="match status" value="1"/>
</dbReference>
<protein>
    <recommendedName>
        <fullName evidence="6">RNA polymerase sigma factor</fullName>
    </recommendedName>
</protein>
<dbReference type="GO" id="GO:0003677">
    <property type="term" value="F:DNA binding"/>
    <property type="evidence" value="ECO:0007669"/>
    <property type="project" value="UniProtKB-KW"/>
</dbReference>